<dbReference type="AlphaFoldDB" id="A0A1E1GJ58"/>
<feature type="transmembrane region" description="Helical" evidence="15">
    <location>
        <begin position="16"/>
        <end position="40"/>
    </location>
</feature>
<keyword evidence="14" id="KW-0999">Mitochondrion inner membrane</keyword>
<feature type="transmembrane region" description="Helical" evidence="15">
    <location>
        <begin position="381"/>
        <end position="404"/>
    </location>
</feature>
<dbReference type="GO" id="GO:0005743">
    <property type="term" value="C:mitochondrial inner membrane"/>
    <property type="evidence" value="ECO:0007669"/>
    <property type="project" value="UniProtKB-SubCell"/>
</dbReference>
<feature type="transmembrane region" description="Helical" evidence="15">
    <location>
        <begin position="185"/>
        <end position="212"/>
    </location>
</feature>
<proteinExistence type="inferred from homology"/>
<keyword evidence="12 14" id="KW-0472">Membrane</keyword>
<keyword evidence="14" id="KW-0408">Iron</keyword>
<dbReference type="InterPro" id="IPR023616">
    <property type="entry name" value="Cyt_c_oxase-like_su1_dom"/>
</dbReference>
<sequence>MMTKWLYSGNHKKIGTLYILFGVVGGMLGISLSALIRMILSSPWTFNVNGLISEYYNVIVTAHALTMIFFMVMPMLLSGFGNWLIPIMVGATDMSFPRLNNLGFWLLPPALMLLSSSMLINMGAGTGWTIYPPLSTWLGHPNHSVDLVIFSLHLAGISSIAGSINFITTCFLSRPIIYTLERLSMFVWSVLITSFMLIISLPVLAGGITMLLTDRNFGTTFFETSGGGDPILFQHMFWFFGHPEVYILVLPAFGVVSEALMFMSGKFKVFGPLGMIYAMTSIGILGCFVWGHHMYTVGMDIDTRAYFTAATMIIGIPTGVKIFSWLATLYGTHIKMTPAMLWVLGFLLLFTMGGLTGVSLSNASLDLLLHDTYYVVGHFHFVLSMGVVFAIMIAVTLWTPWMLGFSFNTIIQKTQFNLMFIGANLTFMPQHFLGLNGMPRRYVDYSDMYSLMHMLSSFGSLLSLSASLLFLFMMWEATASNRHTITNNSMMTSPEMLMNYPMTEHTCTQSPTLSTQ</sequence>
<keyword evidence="6 14" id="KW-0679">Respiratory chain</keyword>
<evidence type="ECO:0000256" key="12">
    <source>
        <dbReference type="ARBA" id="ARBA00023136"/>
    </source>
</evidence>
<feature type="transmembrane region" description="Helical" evidence="15">
    <location>
        <begin position="275"/>
        <end position="293"/>
    </location>
</feature>
<dbReference type="GO" id="GO:0020037">
    <property type="term" value="F:heme binding"/>
    <property type="evidence" value="ECO:0007669"/>
    <property type="project" value="InterPro"/>
</dbReference>
<evidence type="ECO:0000256" key="9">
    <source>
        <dbReference type="ARBA" id="ARBA00022967"/>
    </source>
</evidence>
<evidence type="ECO:0000256" key="6">
    <source>
        <dbReference type="ARBA" id="ARBA00022660"/>
    </source>
</evidence>
<feature type="transmembrane region" description="Helical" evidence="15">
    <location>
        <begin position="60"/>
        <end position="85"/>
    </location>
</feature>
<dbReference type="CDD" id="cd01663">
    <property type="entry name" value="Cyt_c_Oxidase_I"/>
    <property type="match status" value="1"/>
</dbReference>
<geneLocation type="mitochondrion" evidence="17"/>
<dbReference type="EC" id="7.1.1.9" evidence="14"/>
<accession>A0A1E1GJ58</accession>
<evidence type="ECO:0000256" key="1">
    <source>
        <dbReference type="ARBA" id="ARBA00001971"/>
    </source>
</evidence>
<comment type="subcellular location">
    <subcellularLocation>
        <location evidence="2">Membrane</location>
        <topology evidence="2">Multi-pass membrane protein</topology>
    </subcellularLocation>
    <subcellularLocation>
        <location evidence="14">Mitochondrion inner membrane</location>
        <topology evidence="14">Multi-pass membrane protein</topology>
    </subcellularLocation>
</comment>
<keyword evidence="10 14" id="KW-0249">Electron transport</keyword>
<keyword evidence="9" id="KW-1278">Translocase</keyword>
<dbReference type="PRINTS" id="PR01165">
    <property type="entry name" value="CYCOXIDASEI"/>
</dbReference>
<feature type="transmembrane region" description="Helical" evidence="15">
    <location>
        <begin position="416"/>
        <end position="434"/>
    </location>
</feature>
<evidence type="ECO:0000256" key="8">
    <source>
        <dbReference type="ARBA" id="ARBA00022842"/>
    </source>
</evidence>
<dbReference type="GO" id="GO:0045277">
    <property type="term" value="C:respiratory chain complex IV"/>
    <property type="evidence" value="ECO:0007669"/>
    <property type="project" value="InterPro"/>
</dbReference>
<comment type="cofactor">
    <cofactor evidence="1">
        <name>heme</name>
        <dbReference type="ChEBI" id="CHEBI:30413"/>
    </cofactor>
</comment>
<comment type="similarity">
    <text evidence="4 14">Belongs to the heme-copper respiratory oxidase family.</text>
</comment>
<dbReference type="EMBL" id="AP017702">
    <property type="protein sequence ID" value="BAV82887.1"/>
    <property type="molecule type" value="Genomic_DNA"/>
</dbReference>
<dbReference type="GO" id="GO:0046872">
    <property type="term" value="F:metal ion binding"/>
    <property type="evidence" value="ECO:0007669"/>
    <property type="project" value="UniProtKB-KW"/>
</dbReference>
<evidence type="ECO:0000256" key="15">
    <source>
        <dbReference type="SAM" id="Phobius"/>
    </source>
</evidence>
<keyword evidence="14" id="KW-0349">Heme</keyword>
<dbReference type="PROSITE" id="PS50855">
    <property type="entry name" value="COX1"/>
    <property type="match status" value="1"/>
</dbReference>
<feature type="transmembrane region" description="Helical" evidence="15">
    <location>
        <begin position="106"/>
        <end position="130"/>
    </location>
</feature>
<evidence type="ECO:0000256" key="3">
    <source>
        <dbReference type="ARBA" id="ARBA00004673"/>
    </source>
</evidence>
<keyword evidence="14" id="KW-0813">Transport</keyword>
<comment type="catalytic activity">
    <reaction evidence="13">
        <text>4 Fe(II)-[cytochrome c] + O2 + 8 H(+)(in) = 4 Fe(III)-[cytochrome c] + 2 H2O + 4 H(+)(out)</text>
        <dbReference type="Rhea" id="RHEA:11436"/>
        <dbReference type="Rhea" id="RHEA-COMP:10350"/>
        <dbReference type="Rhea" id="RHEA-COMP:14399"/>
        <dbReference type="ChEBI" id="CHEBI:15377"/>
        <dbReference type="ChEBI" id="CHEBI:15378"/>
        <dbReference type="ChEBI" id="CHEBI:15379"/>
        <dbReference type="ChEBI" id="CHEBI:29033"/>
        <dbReference type="ChEBI" id="CHEBI:29034"/>
        <dbReference type="EC" id="7.1.1.9"/>
    </reaction>
    <physiologicalReaction direction="left-to-right" evidence="13">
        <dbReference type="Rhea" id="RHEA:11437"/>
    </physiologicalReaction>
</comment>
<comment type="function">
    <text evidence="14">Component of the cytochrome c oxidase, the last enzyme in the mitochondrial electron transport chain which drives oxidative phosphorylation. The respiratory chain contains 3 multisubunit complexes succinate dehydrogenase (complex II, CII), ubiquinol-cytochrome c oxidoreductase (cytochrome b-c1 complex, complex III, CIII) and cytochrome c oxidase (complex IV, CIV), that cooperate to transfer electrons derived from NADH and succinate to molecular oxygen, creating an electrochemical gradient over the inner membrane that drives transmembrane transport and the ATP synthase. Cytochrome c oxidase is the component of the respiratory chain that catalyzes the reduction of oxygen to water. Electrons originating from reduced cytochrome c in the intermembrane space (IMS) are transferred via the dinuclear copper A center (CU(A)) of subunit 2 and heme A of subunit 1 to the active site in subunit 1, a binuclear center (BNC) formed by heme A3 and copper B (CU(B)). The BNC reduces molecular oxygen to 2 water molecules using 4 electrons from cytochrome c in the IMS and 4 protons from the mitochondrial matrix.</text>
</comment>
<keyword evidence="14" id="KW-0479">Metal-binding</keyword>
<dbReference type="GO" id="GO:0004129">
    <property type="term" value="F:cytochrome-c oxidase activity"/>
    <property type="evidence" value="ECO:0007669"/>
    <property type="project" value="UniProtKB-EC"/>
</dbReference>
<dbReference type="InterPro" id="IPR023615">
    <property type="entry name" value="Cyt_c_Oxase_su1_BS"/>
</dbReference>
<dbReference type="PROSITE" id="PS00077">
    <property type="entry name" value="COX1_CUB"/>
    <property type="match status" value="1"/>
</dbReference>
<dbReference type="Gene3D" id="1.20.210.10">
    <property type="entry name" value="Cytochrome c oxidase-like, subunit I domain"/>
    <property type="match status" value="1"/>
</dbReference>
<gene>
    <name evidence="17" type="primary">COX1</name>
</gene>
<evidence type="ECO:0000259" key="16">
    <source>
        <dbReference type="PROSITE" id="PS50855"/>
    </source>
</evidence>
<feature type="transmembrane region" description="Helical" evidence="15">
    <location>
        <begin position="339"/>
        <end position="361"/>
    </location>
</feature>
<evidence type="ECO:0000313" key="17">
    <source>
        <dbReference type="EMBL" id="BAV82887.1"/>
    </source>
</evidence>
<dbReference type="PANTHER" id="PTHR10422">
    <property type="entry name" value="CYTOCHROME C OXIDASE SUBUNIT 1"/>
    <property type="match status" value="1"/>
</dbReference>
<evidence type="ECO:0000256" key="7">
    <source>
        <dbReference type="ARBA" id="ARBA00022692"/>
    </source>
</evidence>
<feature type="transmembrane region" description="Helical" evidence="15">
    <location>
        <begin position="454"/>
        <end position="475"/>
    </location>
</feature>
<reference evidence="17" key="1">
    <citation type="submission" date="2016-10" db="EMBL/GenBank/DDBJ databases">
        <title>Complete mitochondrial genomes of 50 helminths species.</title>
        <authorList>
            <person name="Kikuchi T."/>
            <person name="Holroyd N."/>
            <person name="Berriman M."/>
        </authorList>
    </citation>
    <scope>NUCLEOTIDE SEQUENCE</scope>
</reference>
<dbReference type="GO" id="GO:0015990">
    <property type="term" value="P:electron transport coupled proton transport"/>
    <property type="evidence" value="ECO:0007669"/>
    <property type="project" value="TreeGrafter"/>
</dbReference>
<feature type="transmembrane region" description="Helical" evidence="15">
    <location>
        <begin position="245"/>
        <end position="263"/>
    </location>
</feature>
<feature type="transmembrane region" description="Helical" evidence="15">
    <location>
        <begin position="305"/>
        <end position="327"/>
    </location>
</feature>
<evidence type="ECO:0000256" key="11">
    <source>
        <dbReference type="ARBA" id="ARBA00022989"/>
    </source>
</evidence>
<organism evidence="17">
    <name type="scientific">Trichinella nativa</name>
    <dbReference type="NCBI Taxonomy" id="6335"/>
    <lineage>
        <taxon>Eukaryota</taxon>
        <taxon>Metazoa</taxon>
        <taxon>Ecdysozoa</taxon>
        <taxon>Nematoda</taxon>
        <taxon>Enoplea</taxon>
        <taxon>Dorylaimia</taxon>
        <taxon>Trichinellida</taxon>
        <taxon>Trichinellidae</taxon>
        <taxon>Trichinella</taxon>
    </lineage>
</organism>
<evidence type="ECO:0000256" key="14">
    <source>
        <dbReference type="RuleBase" id="RU000369"/>
    </source>
</evidence>
<keyword evidence="14 17" id="KW-0496">Mitochondrion</keyword>
<keyword evidence="7 14" id="KW-0812">Transmembrane</keyword>
<evidence type="ECO:0000256" key="13">
    <source>
        <dbReference type="ARBA" id="ARBA00049512"/>
    </source>
</evidence>
<feature type="domain" description="Cytochrome oxidase subunit I profile" evidence="16">
    <location>
        <begin position="1"/>
        <end position="514"/>
    </location>
</feature>
<protein>
    <recommendedName>
        <fullName evidence="5 14">Cytochrome c oxidase subunit 1</fullName>
        <ecNumber evidence="14">7.1.1.9</ecNumber>
    </recommendedName>
</protein>
<dbReference type="InterPro" id="IPR033944">
    <property type="entry name" value="Cyt_c_oxase_su1_dom"/>
</dbReference>
<keyword evidence="11 15" id="KW-1133">Transmembrane helix</keyword>
<keyword evidence="14" id="KW-0186">Copper</keyword>
<dbReference type="GO" id="GO:0006123">
    <property type="term" value="P:mitochondrial electron transport, cytochrome c to oxygen"/>
    <property type="evidence" value="ECO:0007669"/>
    <property type="project" value="TreeGrafter"/>
</dbReference>
<keyword evidence="8" id="KW-0460">Magnesium</keyword>
<dbReference type="Pfam" id="PF00115">
    <property type="entry name" value="COX1"/>
    <property type="match status" value="1"/>
</dbReference>
<dbReference type="PANTHER" id="PTHR10422:SF18">
    <property type="entry name" value="CYTOCHROME C OXIDASE SUBUNIT 1"/>
    <property type="match status" value="1"/>
</dbReference>
<dbReference type="InterPro" id="IPR000883">
    <property type="entry name" value="Cyt_C_Oxase_1"/>
</dbReference>
<evidence type="ECO:0000256" key="10">
    <source>
        <dbReference type="ARBA" id="ARBA00022982"/>
    </source>
</evidence>
<evidence type="ECO:0000256" key="4">
    <source>
        <dbReference type="ARBA" id="ARBA00009578"/>
    </source>
</evidence>
<comment type="pathway">
    <text evidence="3 14">Energy metabolism; oxidative phosphorylation.</text>
</comment>
<evidence type="ECO:0000256" key="5">
    <source>
        <dbReference type="ARBA" id="ARBA00015947"/>
    </source>
</evidence>
<dbReference type="InterPro" id="IPR036927">
    <property type="entry name" value="Cyt_c_oxase-like_su1_sf"/>
</dbReference>
<feature type="transmembrane region" description="Helical" evidence="15">
    <location>
        <begin position="150"/>
        <end position="173"/>
    </location>
</feature>
<evidence type="ECO:0000256" key="2">
    <source>
        <dbReference type="ARBA" id="ARBA00004141"/>
    </source>
</evidence>
<dbReference type="SUPFAM" id="SSF81442">
    <property type="entry name" value="Cytochrome c oxidase subunit I-like"/>
    <property type="match status" value="1"/>
</dbReference>
<dbReference type="UniPathway" id="UPA00705"/>
<name>A0A1E1GJ58_9BILA</name>